<dbReference type="Proteomes" id="UP000628854">
    <property type="component" value="Unassembled WGS sequence"/>
</dbReference>
<proteinExistence type="predicted"/>
<dbReference type="InterPro" id="IPR023198">
    <property type="entry name" value="PGP-like_dom2"/>
</dbReference>
<dbReference type="NCBIfam" id="TIGR01509">
    <property type="entry name" value="HAD-SF-IA-v3"/>
    <property type="match status" value="1"/>
</dbReference>
<dbReference type="InterPro" id="IPR050155">
    <property type="entry name" value="HAD-like_hydrolase_sf"/>
</dbReference>
<dbReference type="PANTHER" id="PTHR43434">
    <property type="entry name" value="PHOSPHOGLYCOLATE PHOSPHATASE"/>
    <property type="match status" value="1"/>
</dbReference>
<evidence type="ECO:0000313" key="2">
    <source>
        <dbReference type="Proteomes" id="UP000628854"/>
    </source>
</evidence>
<dbReference type="InterPro" id="IPR023214">
    <property type="entry name" value="HAD_sf"/>
</dbReference>
<dbReference type="SFLD" id="SFLDG01135">
    <property type="entry name" value="C1.5.6:_HAD__Beta-PGM__Phospha"/>
    <property type="match status" value="1"/>
</dbReference>
<organism evidence="1 2">
    <name type="scientific">Henriciella pelagia</name>
    <dbReference type="NCBI Taxonomy" id="1977912"/>
    <lineage>
        <taxon>Bacteria</taxon>
        <taxon>Pseudomonadati</taxon>
        <taxon>Pseudomonadota</taxon>
        <taxon>Alphaproteobacteria</taxon>
        <taxon>Hyphomonadales</taxon>
        <taxon>Hyphomonadaceae</taxon>
        <taxon>Henriciella</taxon>
    </lineage>
</organism>
<dbReference type="NCBIfam" id="TIGR01549">
    <property type="entry name" value="HAD-SF-IA-v1"/>
    <property type="match status" value="1"/>
</dbReference>
<protein>
    <submittedName>
        <fullName evidence="1">Haloacid dehalogenase</fullName>
    </submittedName>
</protein>
<dbReference type="SFLD" id="SFLDS00003">
    <property type="entry name" value="Haloacid_Dehalogenase"/>
    <property type="match status" value="1"/>
</dbReference>
<accession>A0ABQ1J9T2</accession>
<dbReference type="SUPFAM" id="SSF56784">
    <property type="entry name" value="HAD-like"/>
    <property type="match status" value="1"/>
</dbReference>
<dbReference type="InterPro" id="IPR036412">
    <property type="entry name" value="HAD-like_sf"/>
</dbReference>
<keyword evidence="2" id="KW-1185">Reference proteome</keyword>
<dbReference type="InterPro" id="IPR041492">
    <property type="entry name" value="HAD_2"/>
</dbReference>
<dbReference type="Gene3D" id="3.40.50.1000">
    <property type="entry name" value="HAD superfamily/HAD-like"/>
    <property type="match status" value="1"/>
</dbReference>
<dbReference type="Gene3D" id="1.10.150.240">
    <property type="entry name" value="Putative phosphatase, domain 2"/>
    <property type="match status" value="1"/>
</dbReference>
<evidence type="ECO:0000313" key="1">
    <source>
        <dbReference type="EMBL" id="GGB63621.1"/>
    </source>
</evidence>
<dbReference type="InterPro" id="IPR006439">
    <property type="entry name" value="HAD-SF_hydro_IA"/>
</dbReference>
<reference evidence="2" key="1">
    <citation type="journal article" date="2019" name="Int. J. Syst. Evol. Microbiol.">
        <title>The Global Catalogue of Microorganisms (GCM) 10K type strain sequencing project: providing services to taxonomists for standard genome sequencing and annotation.</title>
        <authorList>
            <consortium name="The Broad Institute Genomics Platform"/>
            <consortium name="The Broad Institute Genome Sequencing Center for Infectious Disease"/>
            <person name="Wu L."/>
            <person name="Ma J."/>
        </authorList>
    </citation>
    <scope>NUCLEOTIDE SEQUENCE [LARGE SCALE GENOMIC DNA]</scope>
    <source>
        <strain evidence="2">CGMCC 1.15928</strain>
    </source>
</reference>
<gene>
    <name evidence="1" type="ORF">GCM10011503_10410</name>
</gene>
<dbReference type="RefSeq" id="WP_084391547.1">
    <property type="nucleotide sequence ID" value="NZ_BMKF01000001.1"/>
</dbReference>
<comment type="caution">
    <text evidence="1">The sequence shown here is derived from an EMBL/GenBank/DDBJ whole genome shotgun (WGS) entry which is preliminary data.</text>
</comment>
<dbReference type="EMBL" id="BMKF01000001">
    <property type="protein sequence ID" value="GGB63621.1"/>
    <property type="molecule type" value="Genomic_DNA"/>
</dbReference>
<dbReference type="SFLD" id="SFLDG01129">
    <property type="entry name" value="C1.5:_HAD__Beta-PGM__Phosphata"/>
    <property type="match status" value="1"/>
</dbReference>
<dbReference type="Pfam" id="PF13419">
    <property type="entry name" value="HAD_2"/>
    <property type="match status" value="1"/>
</dbReference>
<name>A0ABQ1J9T2_9PROT</name>
<sequence length="224" mass="24834">MTFKLAIWDMDGTIVDSRDVIRTAMCRAFEACGLPEPHYDDLRKTIGLGLEEVCQTLAPDYHDIPGLSLAYKEAFVLRRQEEDFKEPLYDGAMETLERLANDNWLIAMATGKSHRGIRAIFEMHPLEQYFDTIWCADDGPGKPHPFMVEQAMNALGADAHQSLIIGDAIHDIAMGRNAGIHTIGVSWGFGEASELEAVGAHEIHHDFASLNAGLDQFAFASSEK</sequence>
<dbReference type="PANTHER" id="PTHR43434:SF24">
    <property type="entry name" value="HYDROLASE-RELATED"/>
    <property type="match status" value="1"/>
</dbReference>